<keyword evidence="1" id="KW-1133">Transmembrane helix</keyword>
<reference evidence="2" key="1">
    <citation type="journal article" date="2014" name="Int. J. Syst. Evol. Microbiol.">
        <title>Complete genome sequence of Corynebacterium casei LMG S-19264T (=DSM 44701T), isolated from a smear-ripened cheese.</title>
        <authorList>
            <consortium name="US DOE Joint Genome Institute (JGI-PGF)"/>
            <person name="Walter F."/>
            <person name="Albersmeier A."/>
            <person name="Kalinowski J."/>
            <person name="Ruckert C."/>
        </authorList>
    </citation>
    <scope>NUCLEOTIDE SEQUENCE</scope>
    <source>
        <strain evidence="2">CGMCC 1.15448</strain>
    </source>
</reference>
<evidence type="ECO:0000256" key="1">
    <source>
        <dbReference type="SAM" id="Phobius"/>
    </source>
</evidence>
<keyword evidence="3" id="KW-1185">Reference proteome</keyword>
<dbReference type="AlphaFoldDB" id="A0A8J2XWB2"/>
<dbReference type="Proteomes" id="UP000607559">
    <property type="component" value="Unassembled WGS sequence"/>
</dbReference>
<proteinExistence type="predicted"/>
<name>A0A8J2XWB2_9BACT</name>
<dbReference type="EMBL" id="BMJC01000006">
    <property type="protein sequence ID" value="GGB22465.1"/>
    <property type="molecule type" value="Genomic_DNA"/>
</dbReference>
<gene>
    <name evidence="2" type="ORF">GCM10011511_52980</name>
</gene>
<sequence length="67" mass="7430">MNRTTFNAIGGWQPFFFCIGMYVVALFFSIFVCSSIFYAFNAKSQAKAAEKVVIATSAKHELASVNH</sequence>
<feature type="transmembrane region" description="Helical" evidence="1">
    <location>
        <begin position="12"/>
        <end position="40"/>
    </location>
</feature>
<keyword evidence="1" id="KW-0472">Membrane</keyword>
<evidence type="ECO:0000313" key="3">
    <source>
        <dbReference type="Proteomes" id="UP000607559"/>
    </source>
</evidence>
<reference evidence="2" key="2">
    <citation type="submission" date="2020-09" db="EMBL/GenBank/DDBJ databases">
        <authorList>
            <person name="Sun Q."/>
            <person name="Zhou Y."/>
        </authorList>
    </citation>
    <scope>NUCLEOTIDE SEQUENCE</scope>
    <source>
        <strain evidence="2">CGMCC 1.15448</strain>
    </source>
</reference>
<organism evidence="2 3">
    <name type="scientific">Puia dinghuensis</name>
    <dbReference type="NCBI Taxonomy" id="1792502"/>
    <lineage>
        <taxon>Bacteria</taxon>
        <taxon>Pseudomonadati</taxon>
        <taxon>Bacteroidota</taxon>
        <taxon>Chitinophagia</taxon>
        <taxon>Chitinophagales</taxon>
        <taxon>Chitinophagaceae</taxon>
        <taxon>Puia</taxon>
    </lineage>
</organism>
<comment type="caution">
    <text evidence="2">The sequence shown here is derived from an EMBL/GenBank/DDBJ whole genome shotgun (WGS) entry which is preliminary data.</text>
</comment>
<keyword evidence="1" id="KW-0812">Transmembrane</keyword>
<protein>
    <submittedName>
        <fullName evidence="2">Uncharacterized protein</fullName>
    </submittedName>
</protein>
<accession>A0A8J2XWB2</accession>
<evidence type="ECO:0000313" key="2">
    <source>
        <dbReference type="EMBL" id="GGB22465.1"/>
    </source>
</evidence>